<dbReference type="InterPro" id="IPR006594">
    <property type="entry name" value="LisH"/>
</dbReference>
<gene>
    <name evidence="3" type="primary">106080268</name>
</gene>
<dbReference type="SMART" id="SM00667">
    <property type="entry name" value="LisH"/>
    <property type="match status" value="1"/>
</dbReference>
<dbReference type="Proteomes" id="UP000076420">
    <property type="component" value="Unassembled WGS sequence"/>
</dbReference>
<dbReference type="EnsemblMetazoa" id="BGLB037550-RA">
    <property type="protein sequence ID" value="BGLB037550-PA"/>
    <property type="gene ID" value="BGLB037550"/>
</dbReference>
<dbReference type="AlphaFoldDB" id="A0A2C9M1S2"/>
<keyword evidence="1" id="KW-0175">Coiled coil</keyword>
<evidence type="ECO:0000256" key="2">
    <source>
        <dbReference type="SAM" id="SignalP"/>
    </source>
</evidence>
<protein>
    <recommendedName>
        <fullName evidence="5">LisH domain-containing protein</fullName>
    </recommendedName>
</protein>
<dbReference type="PANTHER" id="PTHR32059:SF0">
    <property type="entry name" value="RAB11-BINDING PROTEIN RELCH"/>
    <property type="match status" value="1"/>
</dbReference>
<feature type="chain" id="PRO_5013130072" description="LisH domain-containing protein" evidence="2">
    <location>
        <begin position="19"/>
        <end position="153"/>
    </location>
</feature>
<sequence length="153" mass="17440">MFAYNDALVFFLLSIVSSFPNTENARTSSVQTFDSLDFARYSDDGERQVDERVAVLEFELRKAQETIKSLRASLTQQAETELSTPENQYKGGLGAENSEAVTPLEKKALNFLVNEYLLQANYKVTSVTFAEENEEQVNVILWPTIYFSFQFHV</sequence>
<feature type="coiled-coil region" evidence="1">
    <location>
        <begin position="53"/>
        <end position="80"/>
    </location>
</feature>
<organism evidence="3 4">
    <name type="scientific">Biomphalaria glabrata</name>
    <name type="common">Bloodfluke planorb</name>
    <name type="synonym">Freshwater snail</name>
    <dbReference type="NCBI Taxonomy" id="6526"/>
    <lineage>
        <taxon>Eukaryota</taxon>
        <taxon>Metazoa</taxon>
        <taxon>Spiralia</taxon>
        <taxon>Lophotrochozoa</taxon>
        <taxon>Mollusca</taxon>
        <taxon>Gastropoda</taxon>
        <taxon>Heterobranchia</taxon>
        <taxon>Euthyneura</taxon>
        <taxon>Panpulmonata</taxon>
        <taxon>Hygrophila</taxon>
        <taxon>Lymnaeoidea</taxon>
        <taxon>Planorbidae</taxon>
        <taxon>Biomphalaria</taxon>
    </lineage>
</organism>
<accession>A0A2C9M1S2</accession>
<dbReference type="VEuPathDB" id="VectorBase:BGLAX_046152"/>
<evidence type="ECO:0000256" key="1">
    <source>
        <dbReference type="SAM" id="Coils"/>
    </source>
</evidence>
<dbReference type="GO" id="GO:0005802">
    <property type="term" value="C:trans-Golgi network"/>
    <property type="evidence" value="ECO:0007669"/>
    <property type="project" value="InterPro"/>
</dbReference>
<proteinExistence type="predicted"/>
<reference evidence="3" key="1">
    <citation type="submission" date="2020-05" db="UniProtKB">
        <authorList>
            <consortium name="EnsemblMetazoa"/>
        </authorList>
    </citation>
    <scope>IDENTIFICATION</scope>
    <source>
        <strain evidence="3">BB02</strain>
    </source>
</reference>
<evidence type="ECO:0008006" key="5">
    <source>
        <dbReference type="Google" id="ProtNLM"/>
    </source>
</evidence>
<name>A0A2C9M1S2_BIOGL</name>
<feature type="signal peptide" evidence="2">
    <location>
        <begin position="1"/>
        <end position="18"/>
    </location>
</feature>
<keyword evidence="2" id="KW-0732">Signal</keyword>
<dbReference type="InterPro" id="IPR040362">
    <property type="entry name" value="RELCH"/>
</dbReference>
<evidence type="ECO:0000313" key="3">
    <source>
        <dbReference type="EnsemblMetazoa" id="BGLB037550-PA"/>
    </source>
</evidence>
<dbReference type="VEuPathDB" id="VectorBase:BGLB037550"/>
<dbReference type="STRING" id="6526.A0A2C9M1S2"/>
<dbReference type="PANTHER" id="PTHR32059">
    <property type="entry name" value="RAB11-BINDING PROTEIN RELCH"/>
    <property type="match status" value="1"/>
</dbReference>
<dbReference type="KEGG" id="bgt:106080268"/>
<dbReference type="PROSITE" id="PS50896">
    <property type="entry name" value="LISH"/>
    <property type="match status" value="1"/>
</dbReference>
<dbReference type="GO" id="GO:0032367">
    <property type="term" value="P:intracellular cholesterol transport"/>
    <property type="evidence" value="ECO:0007669"/>
    <property type="project" value="InterPro"/>
</dbReference>
<dbReference type="GO" id="GO:0055037">
    <property type="term" value="C:recycling endosome"/>
    <property type="evidence" value="ECO:0007669"/>
    <property type="project" value="TreeGrafter"/>
</dbReference>
<evidence type="ECO:0000313" key="4">
    <source>
        <dbReference type="Proteomes" id="UP000076420"/>
    </source>
</evidence>